<keyword evidence="2" id="KW-1185">Reference proteome</keyword>
<comment type="caution">
    <text evidence="1">The sequence shown here is derived from an EMBL/GenBank/DDBJ whole genome shotgun (WGS) entry which is preliminary data.</text>
</comment>
<name>A0ACB8R441_9AGAM</name>
<dbReference type="Proteomes" id="UP000814033">
    <property type="component" value="Unassembled WGS sequence"/>
</dbReference>
<reference evidence="1" key="1">
    <citation type="submission" date="2021-02" db="EMBL/GenBank/DDBJ databases">
        <authorList>
            <consortium name="DOE Joint Genome Institute"/>
            <person name="Ahrendt S."/>
            <person name="Looney B.P."/>
            <person name="Miyauchi S."/>
            <person name="Morin E."/>
            <person name="Drula E."/>
            <person name="Courty P.E."/>
            <person name="Chicoki N."/>
            <person name="Fauchery L."/>
            <person name="Kohler A."/>
            <person name="Kuo A."/>
            <person name="Labutti K."/>
            <person name="Pangilinan J."/>
            <person name="Lipzen A."/>
            <person name="Riley R."/>
            <person name="Andreopoulos W."/>
            <person name="He G."/>
            <person name="Johnson J."/>
            <person name="Barry K.W."/>
            <person name="Grigoriev I.V."/>
            <person name="Nagy L."/>
            <person name="Hibbett D."/>
            <person name="Henrissat B."/>
            <person name="Matheny P.B."/>
            <person name="Labbe J."/>
            <person name="Martin F."/>
        </authorList>
    </citation>
    <scope>NUCLEOTIDE SEQUENCE</scope>
    <source>
        <strain evidence="1">FP105234-sp</strain>
    </source>
</reference>
<protein>
    <submittedName>
        <fullName evidence="1">Uncharacterized protein</fullName>
    </submittedName>
</protein>
<dbReference type="EMBL" id="MU276410">
    <property type="protein sequence ID" value="KAI0038803.1"/>
    <property type="molecule type" value="Genomic_DNA"/>
</dbReference>
<proteinExistence type="predicted"/>
<gene>
    <name evidence="1" type="ORF">FA95DRAFT_1613090</name>
</gene>
<sequence length="420" mass="44801">MSTSPSASTIPADGAANVDRATFFERLVKELSSNSRFIANEDSGSGIKLVARAVSAVSNHRVLHEQIPGKDGAPPTERPHVAFILGQTGTYAEGQRLGASGATPVNVKIDDQTHVKFNIVCKAAGDDIPELADFWTDQSVGLYERACALVGGADAYQALLNNRSQFVRPFVREHTGNKRDISSIGGVFSNQFVPLVTKDIYTTVPPSAGSRNAAAQVPVRTGRKRRAAEVQGDVDGEVPPAETPAEESVPPAVTLDGRYDTALMPDHRGSQFRHVHAQLLQLNITDINGDLIPPWELANALRPGTLFIAACNLRLWDMPAQGSGGNGQSKGSMTFQTCIESLKVIRESELPFIDTAQSIMPVQSAQTAAPLPADVADDFNNFASSIARLLPSDVEMPDATDLGNKKAGLSAVAKGKRRKA</sequence>
<evidence type="ECO:0000313" key="2">
    <source>
        <dbReference type="Proteomes" id="UP000814033"/>
    </source>
</evidence>
<evidence type="ECO:0000313" key="1">
    <source>
        <dbReference type="EMBL" id="KAI0038803.1"/>
    </source>
</evidence>
<organism evidence="1 2">
    <name type="scientific">Auriscalpium vulgare</name>
    <dbReference type="NCBI Taxonomy" id="40419"/>
    <lineage>
        <taxon>Eukaryota</taxon>
        <taxon>Fungi</taxon>
        <taxon>Dikarya</taxon>
        <taxon>Basidiomycota</taxon>
        <taxon>Agaricomycotina</taxon>
        <taxon>Agaricomycetes</taxon>
        <taxon>Russulales</taxon>
        <taxon>Auriscalpiaceae</taxon>
        <taxon>Auriscalpium</taxon>
    </lineage>
</organism>
<reference evidence="1" key="2">
    <citation type="journal article" date="2022" name="New Phytol.">
        <title>Evolutionary transition to the ectomycorrhizal habit in the genomes of a hyperdiverse lineage of mushroom-forming fungi.</title>
        <authorList>
            <person name="Looney B."/>
            <person name="Miyauchi S."/>
            <person name="Morin E."/>
            <person name="Drula E."/>
            <person name="Courty P.E."/>
            <person name="Kohler A."/>
            <person name="Kuo A."/>
            <person name="LaButti K."/>
            <person name="Pangilinan J."/>
            <person name="Lipzen A."/>
            <person name="Riley R."/>
            <person name="Andreopoulos W."/>
            <person name="He G."/>
            <person name="Johnson J."/>
            <person name="Nolan M."/>
            <person name="Tritt A."/>
            <person name="Barry K.W."/>
            <person name="Grigoriev I.V."/>
            <person name="Nagy L.G."/>
            <person name="Hibbett D."/>
            <person name="Henrissat B."/>
            <person name="Matheny P.B."/>
            <person name="Labbe J."/>
            <person name="Martin F.M."/>
        </authorList>
    </citation>
    <scope>NUCLEOTIDE SEQUENCE</scope>
    <source>
        <strain evidence="1">FP105234-sp</strain>
    </source>
</reference>
<accession>A0ACB8R441</accession>